<sequence length="41" mass="4981">MKDRILKGLKRKTNSIMVRRRRKDSLITKPSRSRRPGRIFQ</sequence>
<organism evidence="2 3">
    <name type="scientific">Micromonospora inositola</name>
    <dbReference type="NCBI Taxonomy" id="47865"/>
    <lineage>
        <taxon>Bacteria</taxon>
        <taxon>Bacillati</taxon>
        <taxon>Actinomycetota</taxon>
        <taxon>Actinomycetes</taxon>
        <taxon>Micromonosporales</taxon>
        <taxon>Micromonosporaceae</taxon>
        <taxon>Micromonospora</taxon>
    </lineage>
</organism>
<evidence type="ECO:0000313" key="3">
    <source>
        <dbReference type="Proteomes" id="UP000198221"/>
    </source>
</evidence>
<accession>A0A1C5HIP5</accession>
<feature type="region of interest" description="Disordered" evidence="1">
    <location>
        <begin position="19"/>
        <end position="41"/>
    </location>
</feature>
<evidence type="ECO:0000313" key="2">
    <source>
        <dbReference type="EMBL" id="SCG45793.1"/>
    </source>
</evidence>
<gene>
    <name evidence="2" type="ORF">GA0070613_1379</name>
</gene>
<proteinExistence type="predicted"/>
<protein>
    <submittedName>
        <fullName evidence="2">Uncharacterized protein</fullName>
    </submittedName>
</protein>
<evidence type="ECO:0000256" key="1">
    <source>
        <dbReference type="SAM" id="MobiDB-lite"/>
    </source>
</evidence>
<dbReference type="AlphaFoldDB" id="A0A1C5HIP5"/>
<dbReference type="EMBL" id="LT607754">
    <property type="protein sequence ID" value="SCG45793.1"/>
    <property type="molecule type" value="Genomic_DNA"/>
</dbReference>
<dbReference type="Proteomes" id="UP000198221">
    <property type="component" value="Chromosome I"/>
</dbReference>
<name>A0A1C5HIP5_9ACTN</name>
<keyword evidence="3" id="KW-1185">Reference proteome</keyword>
<feature type="compositionally biased region" description="Basic residues" evidence="1">
    <location>
        <begin position="31"/>
        <end position="41"/>
    </location>
</feature>
<reference evidence="3" key="1">
    <citation type="submission" date="2016-06" db="EMBL/GenBank/DDBJ databases">
        <authorList>
            <person name="Varghese N."/>
            <person name="Submissions Spin"/>
        </authorList>
    </citation>
    <scope>NUCLEOTIDE SEQUENCE [LARGE SCALE GENOMIC DNA]</scope>
    <source>
        <strain evidence="3">DSM 43819</strain>
    </source>
</reference>